<dbReference type="Pfam" id="PF00691">
    <property type="entry name" value="OmpA"/>
    <property type="match status" value="1"/>
</dbReference>
<evidence type="ECO:0000313" key="4">
    <source>
        <dbReference type="EMBL" id="RPD94475.1"/>
    </source>
</evidence>
<keyword evidence="1" id="KW-0472">Membrane</keyword>
<dbReference type="AlphaFoldDB" id="A0A3N4NGD0"/>
<keyword evidence="2" id="KW-0732">Signal</keyword>
<dbReference type="PROSITE" id="PS51123">
    <property type="entry name" value="OMPA_2"/>
    <property type="match status" value="1"/>
</dbReference>
<feature type="domain" description="OmpA-like" evidence="3">
    <location>
        <begin position="214"/>
        <end position="326"/>
    </location>
</feature>
<dbReference type="CDD" id="cd07185">
    <property type="entry name" value="OmpA_C-like"/>
    <property type="match status" value="1"/>
</dbReference>
<dbReference type="PANTHER" id="PTHR30329">
    <property type="entry name" value="STATOR ELEMENT OF FLAGELLAR MOTOR COMPLEX"/>
    <property type="match status" value="1"/>
</dbReference>
<dbReference type="RefSeq" id="WP_123898567.1">
    <property type="nucleotide sequence ID" value="NZ_RPFJ01000017.1"/>
</dbReference>
<dbReference type="PANTHER" id="PTHR30329:SF21">
    <property type="entry name" value="LIPOPROTEIN YIAD-RELATED"/>
    <property type="match status" value="1"/>
</dbReference>
<dbReference type="InterPro" id="IPR006665">
    <property type="entry name" value="OmpA-like"/>
</dbReference>
<dbReference type="Proteomes" id="UP000270856">
    <property type="component" value="Unassembled WGS sequence"/>
</dbReference>
<accession>A0A3N4NGD0</accession>
<dbReference type="InterPro" id="IPR050330">
    <property type="entry name" value="Bact_OuterMem_StrucFunc"/>
</dbReference>
<gene>
    <name evidence="4" type="ORF">EGM88_12090</name>
</gene>
<organism evidence="4 5">
    <name type="scientific">Aureibaculum marinum</name>
    <dbReference type="NCBI Taxonomy" id="2487930"/>
    <lineage>
        <taxon>Bacteria</taxon>
        <taxon>Pseudomonadati</taxon>
        <taxon>Bacteroidota</taxon>
        <taxon>Flavobacteriia</taxon>
        <taxon>Flavobacteriales</taxon>
        <taxon>Flavobacteriaceae</taxon>
        <taxon>Aureibaculum</taxon>
    </lineage>
</organism>
<feature type="chain" id="PRO_5018208450" evidence="2">
    <location>
        <begin position="19"/>
        <end position="326"/>
    </location>
</feature>
<evidence type="ECO:0000256" key="1">
    <source>
        <dbReference type="PROSITE-ProRule" id="PRU00473"/>
    </source>
</evidence>
<dbReference type="OrthoDB" id="1522982at2"/>
<sequence length="326" mass="36920">MKKMILATFLMLATTMYSQEYSKFTLEPSIGITQIQDVYSFSFANYNLGGRYMLNNKFGVRASATYTQSLENYYSANLQGIVNVGRVLNFEDFTKAYTILLGVGGDFTYLHKVHQPQIFRDNGNFHLTASIDNLYKLNKKIALKASLNIVTGINDIQESDLYTTNSYGINLGISYTLGNKDHIDWSVKDTEPIIIDSTKTIIEKPVINNYITKVNDSIYSQNEYVFFDNNKYEIKSTGLNAITKIVNYLKANPEHKITLIGFASNTANTTVDYDNSLSEKRAQTVFDKLIELGVSPDKITIQFKGKDLDKTNSSFDFARRVELIVK</sequence>
<keyword evidence="5" id="KW-1185">Reference proteome</keyword>
<dbReference type="GO" id="GO:0016020">
    <property type="term" value="C:membrane"/>
    <property type="evidence" value="ECO:0007669"/>
    <property type="project" value="UniProtKB-UniRule"/>
</dbReference>
<dbReference type="EMBL" id="RPFJ01000017">
    <property type="protein sequence ID" value="RPD94475.1"/>
    <property type="molecule type" value="Genomic_DNA"/>
</dbReference>
<dbReference type="SUPFAM" id="SSF103088">
    <property type="entry name" value="OmpA-like"/>
    <property type="match status" value="1"/>
</dbReference>
<protein>
    <submittedName>
        <fullName evidence="4">OmpA family protein</fullName>
    </submittedName>
</protein>
<evidence type="ECO:0000256" key="2">
    <source>
        <dbReference type="SAM" id="SignalP"/>
    </source>
</evidence>
<name>A0A3N4NGD0_9FLAO</name>
<reference evidence="4 5" key="1">
    <citation type="submission" date="2018-11" db="EMBL/GenBank/DDBJ databases">
        <title>Aureibaculum marinum gen. nov., sp. nov., a member of the family Flavobacteriaceae isolated from the Bohai Sea.</title>
        <authorList>
            <person name="Ji X."/>
        </authorList>
    </citation>
    <scope>NUCLEOTIDE SEQUENCE [LARGE SCALE GENOMIC DNA]</scope>
    <source>
        <strain evidence="4 5">BH-SD17</strain>
    </source>
</reference>
<comment type="caution">
    <text evidence="4">The sequence shown here is derived from an EMBL/GenBank/DDBJ whole genome shotgun (WGS) entry which is preliminary data.</text>
</comment>
<dbReference type="Gene3D" id="3.30.1330.60">
    <property type="entry name" value="OmpA-like domain"/>
    <property type="match status" value="1"/>
</dbReference>
<evidence type="ECO:0000259" key="3">
    <source>
        <dbReference type="PROSITE" id="PS51123"/>
    </source>
</evidence>
<dbReference type="InterPro" id="IPR036737">
    <property type="entry name" value="OmpA-like_sf"/>
</dbReference>
<proteinExistence type="predicted"/>
<feature type="signal peptide" evidence="2">
    <location>
        <begin position="1"/>
        <end position="18"/>
    </location>
</feature>
<evidence type="ECO:0000313" key="5">
    <source>
        <dbReference type="Proteomes" id="UP000270856"/>
    </source>
</evidence>